<evidence type="ECO:0008006" key="4">
    <source>
        <dbReference type="Google" id="ProtNLM"/>
    </source>
</evidence>
<dbReference type="EMBL" id="FNKH01000002">
    <property type="protein sequence ID" value="SDQ82150.1"/>
    <property type="molecule type" value="Genomic_DNA"/>
</dbReference>
<accession>A0A1H1E0L8</accession>
<proteinExistence type="predicted"/>
<dbReference type="AlphaFoldDB" id="A0A1H1E0L8"/>
<organism evidence="2 3">
    <name type="scientific">Crystallibacter crystallopoietes</name>
    <dbReference type="NCBI Taxonomy" id="37928"/>
    <lineage>
        <taxon>Bacteria</taxon>
        <taxon>Bacillati</taxon>
        <taxon>Actinomycetota</taxon>
        <taxon>Actinomycetes</taxon>
        <taxon>Micrococcales</taxon>
        <taxon>Micrococcaceae</taxon>
        <taxon>Crystallibacter</taxon>
    </lineage>
</organism>
<keyword evidence="1" id="KW-1133">Transmembrane helix</keyword>
<keyword evidence="3" id="KW-1185">Reference proteome</keyword>
<gene>
    <name evidence="2" type="ORF">SAMN04489742_2701</name>
</gene>
<evidence type="ECO:0000313" key="2">
    <source>
        <dbReference type="EMBL" id="SDQ82150.1"/>
    </source>
</evidence>
<dbReference type="KEGG" id="acry:AC20117_03935"/>
<feature type="transmembrane region" description="Helical" evidence="1">
    <location>
        <begin position="51"/>
        <end position="82"/>
    </location>
</feature>
<evidence type="ECO:0000313" key="3">
    <source>
        <dbReference type="Proteomes" id="UP000181917"/>
    </source>
</evidence>
<evidence type="ECO:0000256" key="1">
    <source>
        <dbReference type="SAM" id="Phobius"/>
    </source>
</evidence>
<reference evidence="2 3" key="1">
    <citation type="submission" date="2016-10" db="EMBL/GenBank/DDBJ databases">
        <authorList>
            <person name="de Groot N.N."/>
        </authorList>
    </citation>
    <scope>NUCLEOTIDE SEQUENCE [LARGE SCALE GENOMIC DNA]</scope>
    <source>
        <strain evidence="2 3">DSM 20117</strain>
    </source>
</reference>
<keyword evidence="1" id="KW-0472">Membrane</keyword>
<dbReference type="RefSeq" id="WP_074700895.1">
    <property type="nucleotide sequence ID" value="NZ_CP018863.1"/>
</dbReference>
<dbReference type="InterPro" id="IPR021401">
    <property type="entry name" value="DUF3040"/>
</dbReference>
<protein>
    <recommendedName>
        <fullName evidence="4">DUF3040 domain-containing protein</fullName>
    </recommendedName>
</protein>
<keyword evidence="1" id="KW-0812">Transmembrane</keyword>
<dbReference type="Proteomes" id="UP000181917">
    <property type="component" value="Unassembled WGS sequence"/>
</dbReference>
<dbReference type="Pfam" id="PF11239">
    <property type="entry name" value="DUF3040"/>
    <property type="match status" value="1"/>
</dbReference>
<name>A0A1H1E0L8_9MICC</name>
<sequence length="102" mass="11191">MSGKEMSLSYNERMQLEELERRIDTEDPAFARKLRAGEAGQSAPVPSWPGLFVLLTGVLVLLFGVATQLPLIGIIGFLLIVIGGYKQVREPLPHEDSDGPSR</sequence>